<dbReference type="SFLD" id="SFLDG01386">
    <property type="entry name" value="main_SPASM_domain-containing"/>
    <property type="match status" value="1"/>
</dbReference>
<keyword evidence="2" id="KW-0479">Metal-binding</keyword>
<dbReference type="Proteomes" id="UP000627166">
    <property type="component" value="Unassembled WGS sequence"/>
</dbReference>
<reference evidence="6 7" key="1">
    <citation type="submission" date="2020-08" db="EMBL/GenBank/DDBJ databases">
        <title>A Genomic Blueprint of the Chicken Gut Microbiome.</title>
        <authorList>
            <person name="Gilroy R."/>
            <person name="Ravi A."/>
            <person name="Getino M."/>
            <person name="Pursley I."/>
            <person name="Horton D.L."/>
            <person name="Alikhan N.-F."/>
            <person name="Baker D."/>
            <person name="Gharbi K."/>
            <person name="Hall N."/>
            <person name="Watson M."/>
            <person name="Adriaenssens E.M."/>
            <person name="Foster-Nyarko E."/>
            <person name="Jarju S."/>
            <person name="Secka A."/>
            <person name="Antonio M."/>
            <person name="Oren A."/>
            <person name="Chaudhuri R."/>
            <person name="La Ragione R.M."/>
            <person name="Hildebrand F."/>
            <person name="Pallen M.J."/>
        </authorList>
    </citation>
    <scope>NUCLEOTIDE SEQUENCE [LARGE SCALE GENOMIC DNA]</scope>
    <source>
        <strain evidence="6 7">N37</strain>
    </source>
</reference>
<dbReference type="PANTHER" id="PTHR11228">
    <property type="entry name" value="RADICAL SAM DOMAIN PROTEIN"/>
    <property type="match status" value="1"/>
</dbReference>
<dbReference type="InterPro" id="IPR007197">
    <property type="entry name" value="rSAM"/>
</dbReference>
<proteinExistence type="predicted"/>
<evidence type="ECO:0000256" key="2">
    <source>
        <dbReference type="ARBA" id="ARBA00022723"/>
    </source>
</evidence>
<keyword evidence="4" id="KW-0411">Iron-sulfur</keyword>
<organism evidence="6 7">
    <name type="scientific">Clostridium faecium</name>
    <dbReference type="NCBI Taxonomy" id="2762223"/>
    <lineage>
        <taxon>Bacteria</taxon>
        <taxon>Bacillati</taxon>
        <taxon>Bacillota</taxon>
        <taxon>Clostridia</taxon>
        <taxon>Eubacteriales</taxon>
        <taxon>Clostridiaceae</taxon>
        <taxon>Clostridium</taxon>
    </lineage>
</organism>
<dbReference type="Pfam" id="PF04055">
    <property type="entry name" value="Radical_SAM"/>
    <property type="match status" value="1"/>
</dbReference>
<dbReference type="SFLD" id="SFLDG01067">
    <property type="entry name" value="SPASM/twitch_domain_containing"/>
    <property type="match status" value="1"/>
</dbReference>
<evidence type="ECO:0000259" key="5">
    <source>
        <dbReference type="PROSITE" id="PS51918"/>
    </source>
</evidence>
<accession>A0ABR8YTR6</accession>
<evidence type="ECO:0000313" key="6">
    <source>
        <dbReference type="EMBL" id="MBD8047654.1"/>
    </source>
</evidence>
<evidence type="ECO:0000256" key="3">
    <source>
        <dbReference type="ARBA" id="ARBA00023004"/>
    </source>
</evidence>
<dbReference type="Gene3D" id="3.20.20.70">
    <property type="entry name" value="Aldolase class I"/>
    <property type="match status" value="1"/>
</dbReference>
<dbReference type="SFLD" id="SFLDS00029">
    <property type="entry name" value="Radical_SAM"/>
    <property type="match status" value="1"/>
</dbReference>
<evidence type="ECO:0000256" key="4">
    <source>
        <dbReference type="ARBA" id="ARBA00023014"/>
    </source>
</evidence>
<dbReference type="InterPro" id="IPR058240">
    <property type="entry name" value="rSAM_sf"/>
</dbReference>
<sequence length="420" mass="48231">MYPYIKENCNYHLIDDHGIIFTPDGTYILNNVEAYIMEYINGSNSIKDIIEIISNELNIEDKNKIKNIILEFIDSKPKALGIGVDMDKKNYDVIRTGEKDAKTPLNLIISLTNKCNLKCIHCFKDCSSNKRTFINYDNLISVLNYFKGKIRSLQLTGGEPMLHNNFFNILDFSKKNFSTMITTTGTLINEKNIEKFIGANSIQLSLYSHIEKKHDEFTTLAGSYKKTVQALNLINKFNINLVVGTILTKNTLNDIEDFIKFSIDIGIKNLRFGTLSLLGRAESLTNIILDEKDLEKATYDIKNFTEKHEKHISIDDFDKKEIKKGFQENYKCINCGAGIINWCISENGNIKPCEFIPDNVFSMGNINKSPIENIIKDINFLNLPPSMKKWENNLQKRQFSLKDICTEMENYYSIFCEGLK</sequence>
<dbReference type="EMBL" id="JACSQB010000091">
    <property type="protein sequence ID" value="MBD8047654.1"/>
    <property type="molecule type" value="Genomic_DNA"/>
</dbReference>
<keyword evidence="1" id="KW-0949">S-adenosyl-L-methionine</keyword>
<gene>
    <name evidence="6" type="ORF">H9637_11485</name>
</gene>
<dbReference type="PANTHER" id="PTHR11228:SF7">
    <property type="entry name" value="PQQA PEPTIDE CYCLASE"/>
    <property type="match status" value="1"/>
</dbReference>
<evidence type="ECO:0000313" key="7">
    <source>
        <dbReference type="Proteomes" id="UP000627166"/>
    </source>
</evidence>
<comment type="caution">
    <text evidence="6">The sequence shown here is derived from an EMBL/GenBank/DDBJ whole genome shotgun (WGS) entry which is preliminary data.</text>
</comment>
<dbReference type="SUPFAM" id="SSF102114">
    <property type="entry name" value="Radical SAM enzymes"/>
    <property type="match status" value="1"/>
</dbReference>
<keyword evidence="3" id="KW-0408">Iron</keyword>
<keyword evidence="7" id="KW-1185">Reference proteome</keyword>
<dbReference type="RefSeq" id="WP_191740617.1">
    <property type="nucleotide sequence ID" value="NZ_JACSQB010000091.1"/>
</dbReference>
<protein>
    <submittedName>
        <fullName evidence="6">Radical SAM protein</fullName>
    </submittedName>
</protein>
<dbReference type="InterPro" id="IPR013785">
    <property type="entry name" value="Aldolase_TIM"/>
</dbReference>
<feature type="domain" description="Radical SAM core" evidence="5">
    <location>
        <begin position="101"/>
        <end position="315"/>
    </location>
</feature>
<name>A0ABR8YTR6_9CLOT</name>
<dbReference type="CDD" id="cd01335">
    <property type="entry name" value="Radical_SAM"/>
    <property type="match status" value="1"/>
</dbReference>
<dbReference type="InterPro" id="IPR050377">
    <property type="entry name" value="Radical_SAM_PqqE_MftC-like"/>
</dbReference>
<evidence type="ECO:0000256" key="1">
    <source>
        <dbReference type="ARBA" id="ARBA00022691"/>
    </source>
</evidence>
<dbReference type="PROSITE" id="PS51918">
    <property type="entry name" value="RADICAL_SAM"/>
    <property type="match status" value="1"/>
</dbReference>